<dbReference type="EMBL" id="KK116787">
    <property type="protein sequence ID" value="KFM68750.1"/>
    <property type="molecule type" value="Genomic_DNA"/>
</dbReference>
<dbReference type="GO" id="GO:0005829">
    <property type="term" value="C:cytosol"/>
    <property type="evidence" value="ECO:0007669"/>
    <property type="project" value="TreeGrafter"/>
</dbReference>
<keyword evidence="1" id="KW-0132">Cell division</keyword>
<protein>
    <submittedName>
        <fullName evidence="4">Ataxin-10</fullName>
    </submittedName>
</protein>
<evidence type="ECO:0000256" key="1">
    <source>
        <dbReference type="ARBA" id="ARBA00022618"/>
    </source>
</evidence>
<evidence type="ECO:0000313" key="5">
    <source>
        <dbReference type="Proteomes" id="UP000054359"/>
    </source>
</evidence>
<dbReference type="Proteomes" id="UP000054359">
    <property type="component" value="Unassembled WGS sequence"/>
</dbReference>
<evidence type="ECO:0000256" key="2">
    <source>
        <dbReference type="ARBA" id="ARBA00023306"/>
    </source>
</evidence>
<dbReference type="Pfam" id="PF09759">
    <property type="entry name" value="Atx10homo_assoc"/>
    <property type="match status" value="1"/>
</dbReference>
<dbReference type="AlphaFoldDB" id="A0A087TUG1"/>
<evidence type="ECO:0000313" key="4">
    <source>
        <dbReference type="EMBL" id="KFM68750.1"/>
    </source>
</evidence>
<dbReference type="InterPro" id="IPR019156">
    <property type="entry name" value="Ataxin-10_domain"/>
</dbReference>
<proteinExistence type="predicted"/>
<dbReference type="GO" id="GO:0051301">
    <property type="term" value="P:cell division"/>
    <property type="evidence" value="ECO:0007669"/>
    <property type="project" value="UniProtKB-KW"/>
</dbReference>
<keyword evidence="2" id="KW-0131">Cell cycle</keyword>
<gene>
    <name evidence="4" type="ORF">X975_00600</name>
</gene>
<dbReference type="InterPro" id="IPR051374">
    <property type="entry name" value="Ataxin-10/CTR86_families"/>
</dbReference>
<evidence type="ECO:0000259" key="3">
    <source>
        <dbReference type="Pfam" id="PF09759"/>
    </source>
</evidence>
<feature type="non-terminal residue" evidence="4">
    <location>
        <position position="60"/>
    </location>
</feature>
<reference evidence="4 5" key="1">
    <citation type="submission" date="2013-11" db="EMBL/GenBank/DDBJ databases">
        <title>Genome sequencing of Stegodyphus mimosarum.</title>
        <authorList>
            <person name="Bechsgaard J."/>
        </authorList>
    </citation>
    <scope>NUCLEOTIDE SEQUENCE [LARGE SCALE GENOMIC DNA]</scope>
</reference>
<accession>A0A087TUG1</accession>
<dbReference type="PANTHER" id="PTHR13255:SF0">
    <property type="entry name" value="ATAXIN-10"/>
    <property type="match status" value="1"/>
</dbReference>
<dbReference type="GO" id="GO:0031175">
    <property type="term" value="P:neuron projection development"/>
    <property type="evidence" value="ECO:0007669"/>
    <property type="project" value="TreeGrafter"/>
</dbReference>
<sequence length="60" mass="6661">MQWCILAIRNILENNPENQAILAGISVTGDLVNSALLRELGFQVHSENGKFVLRSTQCFS</sequence>
<organism evidence="4 5">
    <name type="scientific">Stegodyphus mimosarum</name>
    <name type="common">African social velvet spider</name>
    <dbReference type="NCBI Taxonomy" id="407821"/>
    <lineage>
        <taxon>Eukaryota</taxon>
        <taxon>Metazoa</taxon>
        <taxon>Ecdysozoa</taxon>
        <taxon>Arthropoda</taxon>
        <taxon>Chelicerata</taxon>
        <taxon>Arachnida</taxon>
        <taxon>Araneae</taxon>
        <taxon>Araneomorphae</taxon>
        <taxon>Entelegynae</taxon>
        <taxon>Eresoidea</taxon>
        <taxon>Eresidae</taxon>
        <taxon>Stegodyphus</taxon>
    </lineage>
</organism>
<name>A0A087TUG1_STEMI</name>
<dbReference type="PANTHER" id="PTHR13255">
    <property type="entry name" value="ATAXIN-10"/>
    <property type="match status" value="1"/>
</dbReference>
<dbReference type="OrthoDB" id="379794at2759"/>
<feature type="domain" description="Ataxin-10" evidence="3">
    <location>
        <begin position="2"/>
        <end position="53"/>
    </location>
</feature>
<keyword evidence="5" id="KW-1185">Reference proteome</keyword>